<dbReference type="InterPro" id="IPR019775">
    <property type="entry name" value="WD40_repeat_CS"/>
</dbReference>
<dbReference type="Proteomes" id="UP001141327">
    <property type="component" value="Unassembled WGS sequence"/>
</dbReference>
<dbReference type="InterPro" id="IPR015943">
    <property type="entry name" value="WD40/YVTN_repeat-like_dom_sf"/>
</dbReference>
<dbReference type="PROSITE" id="PS50082">
    <property type="entry name" value="WD_REPEATS_2"/>
    <property type="match status" value="3"/>
</dbReference>
<evidence type="ECO:0000256" key="1">
    <source>
        <dbReference type="ARBA" id="ARBA00022553"/>
    </source>
</evidence>
<dbReference type="SUPFAM" id="SSF50978">
    <property type="entry name" value="WD40 repeat-like"/>
    <property type="match status" value="1"/>
</dbReference>
<feature type="compositionally biased region" description="Basic and acidic residues" evidence="5">
    <location>
        <begin position="49"/>
        <end position="62"/>
    </location>
</feature>
<feature type="repeat" description="WD" evidence="4">
    <location>
        <begin position="248"/>
        <end position="290"/>
    </location>
</feature>
<keyword evidence="1" id="KW-0597">Phosphoprotein</keyword>
<evidence type="ECO:0000313" key="6">
    <source>
        <dbReference type="EMBL" id="KAJ4459086.1"/>
    </source>
</evidence>
<dbReference type="InterPro" id="IPR001680">
    <property type="entry name" value="WD40_rpt"/>
</dbReference>
<dbReference type="Pfam" id="PF00400">
    <property type="entry name" value="WD40"/>
    <property type="match status" value="3"/>
</dbReference>
<feature type="compositionally biased region" description="Basic and acidic residues" evidence="5">
    <location>
        <begin position="220"/>
        <end position="230"/>
    </location>
</feature>
<dbReference type="PANTHER" id="PTHR14091:SF0">
    <property type="entry name" value="PERIODIC TRYPTOPHAN PROTEIN 1 HOMOLOG"/>
    <property type="match status" value="1"/>
</dbReference>
<dbReference type="InterPro" id="IPR020472">
    <property type="entry name" value="WD40_PAC1"/>
</dbReference>
<evidence type="ECO:0000256" key="4">
    <source>
        <dbReference type="PROSITE-ProRule" id="PRU00221"/>
    </source>
</evidence>
<dbReference type="SMART" id="SM00320">
    <property type="entry name" value="WD40"/>
    <property type="match status" value="5"/>
</dbReference>
<feature type="repeat" description="WD" evidence="4">
    <location>
        <begin position="402"/>
        <end position="419"/>
    </location>
</feature>
<proteinExistence type="predicted"/>
<feature type="compositionally biased region" description="Acidic residues" evidence="5">
    <location>
        <begin position="79"/>
        <end position="88"/>
    </location>
</feature>
<dbReference type="PANTHER" id="PTHR14091">
    <property type="entry name" value="PERIODIC TRYPTOPHAN PROTEIN 1"/>
    <property type="match status" value="1"/>
</dbReference>
<sequence length="497" mass="54755">MFTSVCWVPRGKADPTPTQHELTPEEVAQLKRKVAEAQAEEEDAPQMRVEVEKERVPKKSSADEDEDDDVVKLYGLKDYDDEPAEEGFLDPAKDPYLTKKDDEEDEDEVEDLRILPTDNLLLAAHSLAAVRNLIEVKIFEEKEKRLFTHHEFEVSAPPICVEWVDVHPGQPDRPGHVCAIGTMHPDIELWNLNVLEPFEPVGRLGGILNMPAAPEAAEGDEPKSKKDRLKEKKKLKKKMAKRPPEFLADSHHDSVLSLSWNRLQRNVLASGSADRKVKLWDLPTSRCLMTLSHHNAEVSTLQWHPQQGNVMATGAFDGSVMVLDGTAGQQQQLSFAAGANVEKVAWHTGDPCLLLASTHDGNVFCFDIRRASAGTPGVPIWQINAHPQSSCNVIAQNPRMPRLLVTGGDDSTVKVWDLSGPLPRHELSSDPHVGKILTASFMDDDARLLAVGGTNDLKVYNTADWSPVKRWNSEILAAQAAATAATATATATAPGHQ</sequence>
<dbReference type="PROSITE" id="PS00678">
    <property type="entry name" value="WD_REPEATS_1"/>
    <property type="match status" value="2"/>
</dbReference>
<organism evidence="6 7">
    <name type="scientific">Paratrimastix pyriformis</name>
    <dbReference type="NCBI Taxonomy" id="342808"/>
    <lineage>
        <taxon>Eukaryota</taxon>
        <taxon>Metamonada</taxon>
        <taxon>Preaxostyla</taxon>
        <taxon>Paratrimastigidae</taxon>
        <taxon>Paratrimastix</taxon>
    </lineage>
</organism>
<evidence type="ECO:0000256" key="5">
    <source>
        <dbReference type="SAM" id="MobiDB-lite"/>
    </source>
</evidence>
<keyword evidence="7" id="KW-1185">Reference proteome</keyword>
<dbReference type="InterPro" id="IPR044285">
    <property type="entry name" value="PWP1"/>
</dbReference>
<evidence type="ECO:0000256" key="2">
    <source>
        <dbReference type="ARBA" id="ARBA00022574"/>
    </source>
</evidence>
<dbReference type="EMBL" id="JAPMOS010000023">
    <property type="protein sequence ID" value="KAJ4459086.1"/>
    <property type="molecule type" value="Genomic_DNA"/>
</dbReference>
<reference evidence="6" key="1">
    <citation type="journal article" date="2022" name="bioRxiv">
        <title>Genomics of Preaxostyla Flagellates Illuminates Evolutionary Transitions and the Path Towards Mitochondrial Loss.</title>
        <authorList>
            <person name="Novak L.V.F."/>
            <person name="Treitli S.C."/>
            <person name="Pyrih J."/>
            <person name="Halakuc P."/>
            <person name="Pipaliya S.V."/>
            <person name="Vacek V."/>
            <person name="Brzon O."/>
            <person name="Soukal P."/>
            <person name="Eme L."/>
            <person name="Dacks J.B."/>
            <person name="Karnkowska A."/>
            <person name="Elias M."/>
            <person name="Hampl V."/>
        </authorList>
    </citation>
    <scope>NUCLEOTIDE SEQUENCE</scope>
    <source>
        <strain evidence="6">RCP-MX</strain>
    </source>
</reference>
<dbReference type="Gene3D" id="2.130.10.10">
    <property type="entry name" value="YVTN repeat-like/Quinoprotein amine dehydrogenase"/>
    <property type="match status" value="2"/>
</dbReference>
<accession>A0ABQ8UIM8</accession>
<evidence type="ECO:0000313" key="7">
    <source>
        <dbReference type="Proteomes" id="UP001141327"/>
    </source>
</evidence>
<gene>
    <name evidence="6" type="ORF">PAPYR_5150</name>
</gene>
<feature type="region of interest" description="Disordered" evidence="5">
    <location>
        <begin position="213"/>
        <end position="244"/>
    </location>
</feature>
<feature type="repeat" description="WD" evidence="4">
    <location>
        <begin position="291"/>
        <end position="333"/>
    </location>
</feature>
<evidence type="ECO:0000256" key="3">
    <source>
        <dbReference type="ARBA" id="ARBA00022737"/>
    </source>
</evidence>
<feature type="compositionally biased region" description="Basic residues" evidence="5">
    <location>
        <begin position="231"/>
        <end position="241"/>
    </location>
</feature>
<dbReference type="PROSITE" id="PS50294">
    <property type="entry name" value="WD_REPEATS_REGION"/>
    <property type="match status" value="1"/>
</dbReference>
<name>A0ABQ8UIM8_9EUKA</name>
<comment type="caution">
    <text evidence="6">The sequence shown here is derived from an EMBL/GenBank/DDBJ whole genome shotgun (WGS) entry which is preliminary data.</text>
</comment>
<keyword evidence="3" id="KW-0677">Repeat</keyword>
<dbReference type="PRINTS" id="PR00320">
    <property type="entry name" value="GPROTEINBRPT"/>
</dbReference>
<feature type="region of interest" description="Disordered" evidence="5">
    <location>
        <begin position="1"/>
        <end position="105"/>
    </location>
</feature>
<dbReference type="InterPro" id="IPR036322">
    <property type="entry name" value="WD40_repeat_dom_sf"/>
</dbReference>
<keyword evidence="2 4" id="KW-0853">WD repeat</keyword>
<feature type="compositionally biased region" description="Basic and acidic residues" evidence="5">
    <location>
        <begin position="91"/>
        <end position="101"/>
    </location>
</feature>
<protein>
    <submittedName>
        <fullName evidence="6">Periodic tryptophan protein 1</fullName>
    </submittedName>
</protein>